<reference evidence="1 2" key="1">
    <citation type="submission" date="2021-05" db="EMBL/GenBank/DDBJ databases">
        <title>A Polyphasic approach of four new species of the genus Ohtaekwangia: Ohtaekwangia histidinii sp. nov., Ohtaekwangia cretensis sp. nov., Ohtaekwangia indiensis sp. nov., Ohtaekwangia reichenbachii sp. nov. from diverse environment.</title>
        <authorList>
            <person name="Octaviana S."/>
        </authorList>
    </citation>
    <scope>NUCLEOTIDE SEQUENCE [LARGE SCALE GENOMIC DNA]</scope>
    <source>
        <strain evidence="1 2">PWU20</strain>
    </source>
</reference>
<dbReference type="RefSeq" id="WP_254154146.1">
    <property type="nucleotide sequence ID" value="NZ_JAHESD010000027.1"/>
</dbReference>
<dbReference type="Proteomes" id="UP000772618">
    <property type="component" value="Unassembled WGS sequence"/>
</dbReference>
<protein>
    <recommendedName>
        <fullName evidence="3">ABC transporter ATPase</fullName>
    </recommendedName>
</protein>
<gene>
    <name evidence="1" type="ORF">KK060_12905</name>
</gene>
<accession>A0ABS5VRX6</accession>
<name>A0ABS5VRX6_9BACT</name>
<dbReference type="EMBL" id="JAHESD010000027">
    <property type="protein sequence ID" value="MBT1704185.1"/>
    <property type="molecule type" value="Genomic_DNA"/>
</dbReference>
<evidence type="ECO:0008006" key="3">
    <source>
        <dbReference type="Google" id="ProtNLM"/>
    </source>
</evidence>
<organism evidence="1 2">
    <name type="scientific">Chryseosolibacter indicus</name>
    <dbReference type="NCBI Taxonomy" id="2782351"/>
    <lineage>
        <taxon>Bacteria</taxon>
        <taxon>Pseudomonadati</taxon>
        <taxon>Bacteroidota</taxon>
        <taxon>Cytophagia</taxon>
        <taxon>Cytophagales</taxon>
        <taxon>Chryseotaleaceae</taxon>
        <taxon>Chryseosolibacter</taxon>
    </lineage>
</organism>
<evidence type="ECO:0000313" key="1">
    <source>
        <dbReference type="EMBL" id="MBT1704185.1"/>
    </source>
</evidence>
<proteinExistence type="predicted"/>
<sequence length="167" mass="19053">MFIPFDSISPSSKIWIFQSAMPFTTVQKNNVSNYLLEFTQQWNAHGHELKSSFKIAFDHFIILAVDESYIATSGCSVDESVRAIKTVEATNGLDLFDRNKIAFLEGEQVFFVKVSELKEKFKSNTLKESTLAFNNLISTKQDLDTLWLVPAGNTWLKRYIPKETVNT</sequence>
<keyword evidence="2" id="KW-1185">Reference proteome</keyword>
<comment type="caution">
    <text evidence="1">The sequence shown here is derived from an EMBL/GenBank/DDBJ whole genome shotgun (WGS) entry which is preliminary data.</text>
</comment>
<evidence type="ECO:0000313" key="2">
    <source>
        <dbReference type="Proteomes" id="UP000772618"/>
    </source>
</evidence>